<dbReference type="RefSeq" id="XP_066802571.1">
    <property type="nucleotide sequence ID" value="XM_066947192.1"/>
</dbReference>
<comment type="caution">
    <text evidence="2">The sequence shown here is derived from an EMBL/GenBank/DDBJ whole genome shotgun (WGS) entry which is preliminary data.</text>
</comment>
<sequence>MIRSNPTAIPLRASDVKLLQIEIDKRRAERESTVSTSDPRSSVAVQNRTTPAHDQGEEGRIVGKEKKRSAAERIGL</sequence>
<protein>
    <submittedName>
        <fullName evidence="2">Uncharacterized protein</fullName>
    </submittedName>
</protein>
<feature type="compositionally biased region" description="Basic and acidic residues" evidence="1">
    <location>
        <begin position="54"/>
        <end position="76"/>
    </location>
</feature>
<dbReference type="KEGG" id="kne:92181347"/>
<evidence type="ECO:0000313" key="3">
    <source>
        <dbReference type="Proteomes" id="UP001388673"/>
    </source>
</evidence>
<dbReference type="AlphaFoldDB" id="A0AAW0YY72"/>
<feature type="compositionally biased region" description="Polar residues" evidence="1">
    <location>
        <begin position="33"/>
        <end position="52"/>
    </location>
</feature>
<dbReference type="EMBL" id="JBCAWK010000007">
    <property type="protein sequence ID" value="KAK8853385.1"/>
    <property type="molecule type" value="Genomic_DNA"/>
</dbReference>
<feature type="region of interest" description="Disordered" evidence="1">
    <location>
        <begin position="25"/>
        <end position="76"/>
    </location>
</feature>
<proteinExistence type="predicted"/>
<organism evidence="2 3">
    <name type="scientific">Kwoniella newhampshirensis</name>
    <dbReference type="NCBI Taxonomy" id="1651941"/>
    <lineage>
        <taxon>Eukaryota</taxon>
        <taxon>Fungi</taxon>
        <taxon>Dikarya</taxon>
        <taxon>Basidiomycota</taxon>
        <taxon>Agaricomycotina</taxon>
        <taxon>Tremellomycetes</taxon>
        <taxon>Tremellales</taxon>
        <taxon>Cryptococcaceae</taxon>
        <taxon>Kwoniella</taxon>
    </lineage>
</organism>
<keyword evidence="3" id="KW-1185">Reference proteome</keyword>
<dbReference type="GeneID" id="92181347"/>
<dbReference type="Proteomes" id="UP001388673">
    <property type="component" value="Unassembled WGS sequence"/>
</dbReference>
<gene>
    <name evidence="2" type="ORF">IAR55_004089</name>
</gene>
<accession>A0AAW0YY72</accession>
<evidence type="ECO:0000313" key="2">
    <source>
        <dbReference type="EMBL" id="KAK8853385.1"/>
    </source>
</evidence>
<reference evidence="2 3" key="1">
    <citation type="journal article" date="2024" name="bioRxiv">
        <title>Comparative genomics of Cryptococcus and Kwoniella reveals pathogenesis evolution and contrasting karyotype dynamics via intercentromeric recombination or chromosome fusion.</title>
        <authorList>
            <person name="Coelho M.A."/>
            <person name="David-Palma M."/>
            <person name="Shea T."/>
            <person name="Bowers K."/>
            <person name="McGinley-Smith S."/>
            <person name="Mohammad A.W."/>
            <person name="Gnirke A."/>
            <person name="Yurkov A.M."/>
            <person name="Nowrousian M."/>
            <person name="Sun S."/>
            <person name="Cuomo C.A."/>
            <person name="Heitman J."/>
        </authorList>
    </citation>
    <scope>NUCLEOTIDE SEQUENCE [LARGE SCALE GENOMIC DNA]</scope>
    <source>
        <strain evidence="2 3">CBS 13917</strain>
    </source>
</reference>
<name>A0AAW0YY72_9TREE</name>
<evidence type="ECO:0000256" key="1">
    <source>
        <dbReference type="SAM" id="MobiDB-lite"/>
    </source>
</evidence>